<gene>
    <name evidence="2" type="primary">LOC107783377</name>
</gene>
<dbReference type="RefSeq" id="XP_075077231.1">
    <property type="nucleotide sequence ID" value="XM_075221130.1"/>
</dbReference>
<accession>A0AC58RWW5</accession>
<proteinExistence type="predicted"/>
<dbReference type="Proteomes" id="UP000790787">
    <property type="component" value="Chromosome 9"/>
</dbReference>
<organism evidence="1 2">
    <name type="scientific">Nicotiana tabacum</name>
    <name type="common">Common tobacco</name>
    <dbReference type="NCBI Taxonomy" id="4097"/>
    <lineage>
        <taxon>Eukaryota</taxon>
        <taxon>Viridiplantae</taxon>
        <taxon>Streptophyta</taxon>
        <taxon>Embryophyta</taxon>
        <taxon>Tracheophyta</taxon>
        <taxon>Spermatophyta</taxon>
        <taxon>Magnoliopsida</taxon>
        <taxon>eudicotyledons</taxon>
        <taxon>Gunneridae</taxon>
        <taxon>Pentapetalae</taxon>
        <taxon>asterids</taxon>
        <taxon>lamiids</taxon>
        <taxon>Solanales</taxon>
        <taxon>Solanaceae</taxon>
        <taxon>Nicotianoideae</taxon>
        <taxon>Nicotianeae</taxon>
        <taxon>Nicotiana</taxon>
    </lineage>
</organism>
<sequence>MWFHAKISCDELWIKDRGVLAKRSVNLKAIRKELEGIVQKKAGTIWYHLRSVCISEGALFFDLKMLLCFPSFYSHRIFPLCISHSTDASHFTPFRGYGCKLKNILCGAYNHPFAASDVLPRRAIVSVATSARKDNFKRSLEEFIQNQTIDDQGRPIQPSQEEIMDMWIKAVDGVHKGRVYGLGSEFSLGCRTSGLSVSYSFPDCSVDLDEFEQLNRKVEKITELYLQ</sequence>
<name>A0AC58RWW5_TOBAC</name>
<evidence type="ECO:0000313" key="1">
    <source>
        <dbReference type="Proteomes" id="UP000790787"/>
    </source>
</evidence>
<evidence type="ECO:0000313" key="2">
    <source>
        <dbReference type="RefSeq" id="XP_075077231.1"/>
    </source>
</evidence>
<protein>
    <submittedName>
        <fullName evidence="2">Uncharacterized protein LOC107783377</fullName>
    </submittedName>
</protein>
<reference evidence="2" key="2">
    <citation type="submission" date="2025-08" db="UniProtKB">
        <authorList>
            <consortium name="RefSeq"/>
        </authorList>
    </citation>
    <scope>IDENTIFICATION</scope>
    <source>
        <tissue evidence="2">Leaf</tissue>
    </source>
</reference>
<reference evidence="1" key="1">
    <citation type="journal article" date="2014" name="Nat. Commun.">
        <title>The tobacco genome sequence and its comparison with those of tomato and potato.</title>
        <authorList>
            <person name="Sierro N."/>
            <person name="Battey J.N."/>
            <person name="Ouadi S."/>
            <person name="Bakaher N."/>
            <person name="Bovet L."/>
            <person name="Willig A."/>
            <person name="Goepfert S."/>
            <person name="Peitsch M.C."/>
            <person name="Ivanov N.V."/>
        </authorList>
    </citation>
    <scope>NUCLEOTIDE SEQUENCE [LARGE SCALE GENOMIC DNA]</scope>
</reference>
<keyword evidence="1" id="KW-1185">Reference proteome</keyword>